<feature type="region of interest" description="Disordered" evidence="1">
    <location>
        <begin position="111"/>
        <end position="156"/>
    </location>
</feature>
<feature type="compositionally biased region" description="Acidic residues" evidence="1">
    <location>
        <begin position="466"/>
        <end position="478"/>
    </location>
</feature>
<comment type="caution">
    <text evidence="2">The sequence shown here is derived from an EMBL/GenBank/DDBJ whole genome shotgun (WGS) entry which is preliminary data.</text>
</comment>
<proteinExistence type="predicted"/>
<organism evidence="2 3">
    <name type="scientific">Paraconiothyrium brasiliense</name>
    <dbReference type="NCBI Taxonomy" id="300254"/>
    <lineage>
        <taxon>Eukaryota</taxon>
        <taxon>Fungi</taxon>
        <taxon>Dikarya</taxon>
        <taxon>Ascomycota</taxon>
        <taxon>Pezizomycotina</taxon>
        <taxon>Dothideomycetes</taxon>
        <taxon>Pleosporomycetidae</taxon>
        <taxon>Pleosporales</taxon>
        <taxon>Massarineae</taxon>
        <taxon>Didymosphaeriaceae</taxon>
        <taxon>Paraconiothyrium</taxon>
    </lineage>
</organism>
<dbReference type="Proteomes" id="UP001521785">
    <property type="component" value="Unassembled WGS sequence"/>
</dbReference>
<evidence type="ECO:0000313" key="3">
    <source>
        <dbReference type="Proteomes" id="UP001521785"/>
    </source>
</evidence>
<feature type="compositionally biased region" description="Basic and acidic residues" evidence="1">
    <location>
        <begin position="131"/>
        <end position="140"/>
    </location>
</feature>
<name>A0ABR3RPP7_9PLEO</name>
<gene>
    <name evidence="2" type="ORF">SLS60_003812</name>
</gene>
<feature type="compositionally biased region" description="Polar residues" evidence="1">
    <location>
        <begin position="143"/>
        <end position="155"/>
    </location>
</feature>
<evidence type="ECO:0000313" key="2">
    <source>
        <dbReference type="EMBL" id="KAL1606409.1"/>
    </source>
</evidence>
<accession>A0ABR3RPP7</accession>
<keyword evidence="3" id="KW-1185">Reference proteome</keyword>
<reference evidence="2 3" key="1">
    <citation type="submission" date="2024-02" db="EMBL/GenBank/DDBJ databases">
        <title>De novo assembly and annotation of 12 fungi associated with fruit tree decline syndrome in Ontario, Canada.</title>
        <authorList>
            <person name="Sulman M."/>
            <person name="Ellouze W."/>
            <person name="Ilyukhin E."/>
        </authorList>
    </citation>
    <scope>NUCLEOTIDE SEQUENCE [LARGE SCALE GENOMIC DNA]</scope>
    <source>
        <strain evidence="2 3">M42-189</strain>
    </source>
</reference>
<dbReference type="EMBL" id="JAKJXO020000004">
    <property type="protein sequence ID" value="KAL1606409.1"/>
    <property type="molecule type" value="Genomic_DNA"/>
</dbReference>
<sequence>MFQLKKKKQTPKFSGIGYTEDAAVSRQVMAVERDRRSKATRSFVIWALEFYESRSKLRFPELPPDFDEPSYYIGDLKDDISDDADAMDVDEAETAGPSVLNVRQPRIRSLDDNSIEGDTFSSKAKGKQRAMSREACERAETSPMETGSEDASSTQGEGGWIMEVSVDEDVIGVTEDQDVVTELLGFMDSDVGRSRWSIQNFAFDIEGETLRKKYGVAQGDRTSKADHVAFIEACEHLTYVKAKNKRWALLWCLPLRTQKERTRVRTQAREEALEKLDRINWDENADDPSKPIICMILHNSIQDWERVHEKVDMQRCQEFSDRFGQITAENLSLWRGGKSALDAPKKYPLYLITYPDDQDQLQKVQKEGITDDPFLRDKVRYIRKHWDEKNWKISRTLVDNREQALQRINKVDGGKWQATLPYDCTEGCKNLVYRYWTSLIEKLDLGNKITRNMIENMEYSKSGDQGEGDDDDNGDSGA</sequence>
<feature type="region of interest" description="Disordered" evidence="1">
    <location>
        <begin position="459"/>
        <end position="478"/>
    </location>
</feature>
<protein>
    <submittedName>
        <fullName evidence="2">Uncharacterized protein</fullName>
    </submittedName>
</protein>
<evidence type="ECO:0000256" key="1">
    <source>
        <dbReference type="SAM" id="MobiDB-lite"/>
    </source>
</evidence>